<dbReference type="GO" id="GO:0004315">
    <property type="term" value="F:3-oxoacyl-[acyl-carrier-protein] synthase activity"/>
    <property type="evidence" value="ECO:0007669"/>
    <property type="project" value="InterPro"/>
</dbReference>
<keyword evidence="7 9" id="KW-0275">Fatty acid biosynthesis</keyword>
<evidence type="ECO:0000256" key="8">
    <source>
        <dbReference type="ARBA" id="ARBA00023315"/>
    </source>
</evidence>
<feature type="active site" evidence="9">
    <location>
        <position position="286"/>
    </location>
</feature>
<dbReference type="GO" id="GO:0033818">
    <property type="term" value="F:beta-ketoacyl-acyl-carrier-protein synthase III activity"/>
    <property type="evidence" value="ECO:0007669"/>
    <property type="project" value="UniProtKB-UniRule"/>
</dbReference>
<dbReference type="Pfam" id="PF08541">
    <property type="entry name" value="ACP_syn_III_C"/>
    <property type="match status" value="1"/>
</dbReference>
<dbReference type="AlphaFoldDB" id="A0A8J6T847"/>
<sequence length="330" mass="35811">MDPVRILGTGSFVPPKVLSNFDLQEMGLDTTDEWVIQRTGVRERRIADPEVTTSDLGYEAALRAFDMAGVSAKDLDLIIVATITPDTCCPAAANWLQAKLDAPQAVTFDISAACSGFIFALNVAEQYLRTGAAKLILVVASEVMTRTLDWTDRTSCILWGDGAGAAILTLGRNGPEILSTHLHTDGVNGQDLLMPGGGSRTTPISHESVDKKLHVLQLIEANASFRVAVRHFVDSIKEAASFNNVAVEEIDWFIPHQANLRMFQSMAKTLKLSMDKFYITLHKYGNISSASCAIALDEAVRDGSIKKNDLICLPVFGGGLTWGSALIRWS</sequence>
<evidence type="ECO:0000256" key="3">
    <source>
        <dbReference type="ARBA" id="ARBA00022516"/>
    </source>
</evidence>
<keyword evidence="2 9" id="KW-0963">Cytoplasm</keyword>
<dbReference type="Gene3D" id="3.40.47.10">
    <property type="match status" value="1"/>
</dbReference>
<dbReference type="NCBIfam" id="TIGR00747">
    <property type="entry name" value="fabH"/>
    <property type="match status" value="1"/>
</dbReference>
<evidence type="ECO:0000313" key="12">
    <source>
        <dbReference type="EMBL" id="MBC8177203.1"/>
    </source>
</evidence>
<dbReference type="GO" id="GO:0005737">
    <property type="term" value="C:cytoplasm"/>
    <property type="evidence" value="ECO:0007669"/>
    <property type="project" value="UniProtKB-SubCell"/>
</dbReference>
<evidence type="ECO:0000259" key="11">
    <source>
        <dbReference type="Pfam" id="PF08545"/>
    </source>
</evidence>
<dbReference type="InterPro" id="IPR013747">
    <property type="entry name" value="ACP_syn_III_C"/>
</dbReference>
<dbReference type="EC" id="2.3.1.180" evidence="9"/>
<keyword evidence="9" id="KW-0511">Multifunctional enzyme</keyword>
<feature type="active site" evidence="9">
    <location>
        <position position="114"/>
    </location>
</feature>
<keyword evidence="8 9" id="KW-0012">Acyltransferase</keyword>
<comment type="subunit">
    <text evidence="9">Homodimer.</text>
</comment>
<comment type="subcellular location">
    <subcellularLocation>
        <location evidence="9">Cytoplasm</location>
    </subcellularLocation>
</comment>
<dbReference type="GO" id="GO:0044550">
    <property type="term" value="P:secondary metabolite biosynthetic process"/>
    <property type="evidence" value="ECO:0007669"/>
    <property type="project" value="TreeGrafter"/>
</dbReference>
<keyword evidence="3 9" id="KW-0444">Lipid biosynthesis</keyword>
<dbReference type="InterPro" id="IPR016039">
    <property type="entry name" value="Thiolase-like"/>
</dbReference>
<evidence type="ECO:0000256" key="7">
    <source>
        <dbReference type="ARBA" id="ARBA00023160"/>
    </source>
</evidence>
<feature type="domain" description="Beta-ketoacyl-[acyl-carrier-protein] synthase III C-terminal" evidence="10">
    <location>
        <begin position="243"/>
        <end position="329"/>
    </location>
</feature>
<evidence type="ECO:0000256" key="5">
    <source>
        <dbReference type="ARBA" id="ARBA00022832"/>
    </source>
</evidence>
<comment type="caution">
    <text evidence="12">The sequence shown here is derived from an EMBL/GenBank/DDBJ whole genome shotgun (WGS) entry which is preliminary data.</text>
</comment>
<dbReference type="InterPro" id="IPR013751">
    <property type="entry name" value="ACP_syn_III_N"/>
</dbReference>
<feature type="region of interest" description="ACP-binding" evidence="9">
    <location>
        <begin position="257"/>
        <end position="261"/>
    </location>
</feature>
<dbReference type="UniPathway" id="UPA00094"/>
<dbReference type="PANTHER" id="PTHR34069">
    <property type="entry name" value="3-OXOACYL-[ACYL-CARRIER-PROTEIN] SYNTHASE 3"/>
    <property type="match status" value="1"/>
</dbReference>
<proteinExistence type="inferred from homology"/>
<evidence type="ECO:0000256" key="2">
    <source>
        <dbReference type="ARBA" id="ARBA00022490"/>
    </source>
</evidence>
<dbReference type="CDD" id="cd00830">
    <property type="entry name" value="KAS_III"/>
    <property type="match status" value="1"/>
</dbReference>
<name>A0A8J6T847_9DELT</name>
<accession>A0A8J6T847</accession>
<comment type="function">
    <text evidence="9">Catalyzes the condensation reaction of fatty acid synthesis by the addition to an acyl acceptor of two carbons from malonyl-ACP. Catalyzes the first condensation reaction which initiates fatty acid synthesis and may therefore play a role in governing the total rate of fatty acid production. Possesses both acetoacetyl-ACP synthase and acetyl transacylase activities. Its substrate specificity determines the biosynthesis of branched-chain and/or straight-chain of fatty acids.</text>
</comment>
<evidence type="ECO:0000256" key="6">
    <source>
        <dbReference type="ARBA" id="ARBA00023098"/>
    </source>
</evidence>
<comment type="catalytic activity">
    <reaction evidence="9">
        <text>malonyl-[ACP] + acetyl-CoA + H(+) = 3-oxobutanoyl-[ACP] + CO2 + CoA</text>
        <dbReference type="Rhea" id="RHEA:12080"/>
        <dbReference type="Rhea" id="RHEA-COMP:9623"/>
        <dbReference type="Rhea" id="RHEA-COMP:9625"/>
        <dbReference type="ChEBI" id="CHEBI:15378"/>
        <dbReference type="ChEBI" id="CHEBI:16526"/>
        <dbReference type="ChEBI" id="CHEBI:57287"/>
        <dbReference type="ChEBI" id="CHEBI:57288"/>
        <dbReference type="ChEBI" id="CHEBI:78449"/>
        <dbReference type="ChEBI" id="CHEBI:78450"/>
        <dbReference type="EC" id="2.3.1.180"/>
    </reaction>
</comment>
<evidence type="ECO:0000256" key="1">
    <source>
        <dbReference type="ARBA" id="ARBA00008642"/>
    </source>
</evidence>
<dbReference type="NCBIfam" id="NF006829">
    <property type="entry name" value="PRK09352.1"/>
    <property type="match status" value="1"/>
</dbReference>
<comment type="similarity">
    <text evidence="1 9">Belongs to the thiolase-like superfamily. FabH family.</text>
</comment>
<comment type="domain">
    <text evidence="9">The last Arg residue of the ACP-binding site is essential for the weak association between ACP/AcpP and FabH.</text>
</comment>
<evidence type="ECO:0000313" key="13">
    <source>
        <dbReference type="Proteomes" id="UP000650524"/>
    </source>
</evidence>
<keyword evidence="4 9" id="KW-0808">Transferase</keyword>
<dbReference type="Pfam" id="PF08545">
    <property type="entry name" value="ACP_syn_III"/>
    <property type="match status" value="1"/>
</dbReference>
<dbReference type="Proteomes" id="UP000650524">
    <property type="component" value="Unassembled WGS sequence"/>
</dbReference>
<gene>
    <name evidence="9" type="primary">fabH</name>
    <name evidence="12" type="ORF">H8E19_07335</name>
</gene>
<protein>
    <recommendedName>
        <fullName evidence="9">Beta-ketoacyl-[acyl-carrier-protein] synthase III</fullName>
        <shortName evidence="9">Beta-ketoacyl-ACP synthase III</shortName>
        <shortName evidence="9">KAS III</shortName>
        <ecNumber evidence="9">2.3.1.180</ecNumber>
    </recommendedName>
    <alternativeName>
        <fullName evidence="9">3-oxoacyl-[acyl-carrier-protein] synthase 3</fullName>
    </alternativeName>
    <alternativeName>
        <fullName evidence="9">3-oxoacyl-[acyl-carrier-protein] synthase III</fullName>
    </alternativeName>
</protein>
<keyword evidence="5 9" id="KW-0276">Fatty acid metabolism</keyword>
<evidence type="ECO:0000259" key="10">
    <source>
        <dbReference type="Pfam" id="PF08541"/>
    </source>
</evidence>
<dbReference type="GO" id="GO:0006633">
    <property type="term" value="P:fatty acid biosynthetic process"/>
    <property type="evidence" value="ECO:0007669"/>
    <property type="project" value="UniProtKB-UniRule"/>
</dbReference>
<reference evidence="12 13" key="1">
    <citation type="submission" date="2020-08" db="EMBL/GenBank/DDBJ databases">
        <title>Bridging the membrane lipid divide: bacteria of the FCB group superphylum have the potential to synthesize archaeal ether lipids.</title>
        <authorList>
            <person name="Villanueva L."/>
            <person name="Von Meijenfeldt F.A.B."/>
            <person name="Westbye A.B."/>
            <person name="Yadav S."/>
            <person name="Hopmans E.C."/>
            <person name="Dutilh B.E."/>
            <person name="Sinninghe Damste J.S."/>
        </authorList>
    </citation>
    <scope>NUCLEOTIDE SEQUENCE [LARGE SCALE GENOMIC DNA]</scope>
    <source>
        <strain evidence="12">NIOZ-UU27</strain>
    </source>
</reference>
<evidence type="ECO:0000256" key="4">
    <source>
        <dbReference type="ARBA" id="ARBA00022679"/>
    </source>
</evidence>
<dbReference type="HAMAP" id="MF_01815">
    <property type="entry name" value="FabH"/>
    <property type="match status" value="1"/>
</dbReference>
<feature type="domain" description="Beta-ketoacyl-[acyl-carrier-protein] synthase III N-terminal" evidence="11">
    <location>
        <begin position="108"/>
        <end position="186"/>
    </location>
</feature>
<dbReference type="EMBL" id="JACNJD010000197">
    <property type="protein sequence ID" value="MBC8177203.1"/>
    <property type="molecule type" value="Genomic_DNA"/>
</dbReference>
<organism evidence="12 13">
    <name type="scientific">Candidatus Desulfacyla euxinica</name>
    <dbReference type="NCBI Taxonomy" id="2841693"/>
    <lineage>
        <taxon>Bacteria</taxon>
        <taxon>Deltaproteobacteria</taxon>
        <taxon>Candidatus Desulfacyla</taxon>
    </lineage>
</organism>
<keyword evidence="6 9" id="KW-0443">Lipid metabolism</keyword>
<feature type="active site" evidence="9">
    <location>
        <position position="256"/>
    </location>
</feature>
<dbReference type="InterPro" id="IPR004655">
    <property type="entry name" value="FabH"/>
</dbReference>
<evidence type="ECO:0000256" key="9">
    <source>
        <dbReference type="HAMAP-Rule" id="MF_01815"/>
    </source>
</evidence>
<dbReference type="SUPFAM" id="SSF53901">
    <property type="entry name" value="Thiolase-like"/>
    <property type="match status" value="1"/>
</dbReference>
<dbReference type="PANTHER" id="PTHR34069:SF2">
    <property type="entry name" value="BETA-KETOACYL-[ACYL-CARRIER-PROTEIN] SYNTHASE III"/>
    <property type="match status" value="1"/>
</dbReference>
<comment type="pathway">
    <text evidence="9">Lipid metabolism; fatty acid biosynthesis.</text>
</comment>